<accession>A0A8H3YSD6</accession>
<dbReference type="AlphaFoldDB" id="A0A8H3YSD6"/>
<feature type="transmembrane region" description="Helical" evidence="2">
    <location>
        <begin position="306"/>
        <end position="324"/>
    </location>
</feature>
<feature type="transmembrane region" description="Helical" evidence="2">
    <location>
        <begin position="104"/>
        <end position="123"/>
    </location>
</feature>
<name>A0A8H3YSD6_VENIN</name>
<protein>
    <submittedName>
        <fullName evidence="3">Uncharacterized protein</fullName>
    </submittedName>
</protein>
<dbReference type="PANTHER" id="PTHR35043:SF8">
    <property type="entry name" value="DUF4220 DOMAIN-CONTAINING PROTEIN"/>
    <property type="match status" value="1"/>
</dbReference>
<dbReference type="EMBL" id="WNWQ01000337">
    <property type="protein sequence ID" value="KAE9970208.1"/>
    <property type="molecule type" value="Genomic_DNA"/>
</dbReference>
<evidence type="ECO:0000313" key="3">
    <source>
        <dbReference type="EMBL" id="KAE9970208.1"/>
    </source>
</evidence>
<reference evidence="3 4" key="1">
    <citation type="submission" date="2019-11" db="EMBL/GenBank/DDBJ databases">
        <title>Venturia inaequalis Genome Resource.</title>
        <authorList>
            <person name="Lichtner F.J."/>
        </authorList>
    </citation>
    <scope>NUCLEOTIDE SEQUENCE [LARGE SCALE GENOMIC DNA]</scope>
    <source>
        <strain evidence="3">Bline_iso_100314</strain>
    </source>
</reference>
<feature type="region of interest" description="Disordered" evidence="1">
    <location>
        <begin position="207"/>
        <end position="240"/>
    </location>
</feature>
<evidence type="ECO:0000256" key="1">
    <source>
        <dbReference type="SAM" id="MobiDB-lite"/>
    </source>
</evidence>
<evidence type="ECO:0000313" key="4">
    <source>
        <dbReference type="Proteomes" id="UP000433883"/>
    </source>
</evidence>
<keyword evidence="2" id="KW-0812">Transmembrane</keyword>
<keyword evidence="2" id="KW-0472">Membrane</keyword>
<evidence type="ECO:0000256" key="2">
    <source>
        <dbReference type="SAM" id="Phobius"/>
    </source>
</evidence>
<feature type="compositionally biased region" description="Basic and acidic residues" evidence="1">
    <location>
        <begin position="207"/>
        <end position="233"/>
    </location>
</feature>
<dbReference type="Proteomes" id="UP000433883">
    <property type="component" value="Unassembled WGS sequence"/>
</dbReference>
<proteinExistence type="predicted"/>
<sequence>MVKDCESMTSGGLQMVHAFYIGMLALRYRTELGERVIWPNQYRWLLEQRIVEWRDHTSWGLSQENIKDKSNADWNVKLFAFLQVSWFVAQSIMRTTHNLPLAQLETMTLSYVPLFAVTLFFWWTKPKDILYPSVIDLPEMCAEQKTVFESMAVSNDFDEENLGKQGSIWAIWTLTPRVFEKEAKDKAMQEMQQAHEQRSEHIRDAMQQFEHERSSRKQSEQETASVRRSEDTKASNLTTEDNVDISQVELRQSERILRRMATGLTTRHFADHVGHENFRKCDPVTPAYPEEIILGYWDPSVYHSKLWPVTCLFGASFGALHLISWHTQFPTVFEQWLWQAAAITSIFSMLIFMQYEKVVLRWGGPLTLIGIASPVVYLLSRIVMIGGVFAAFRAMDPRIYDVYVVSNYWVHLV</sequence>
<feature type="transmembrane region" description="Helical" evidence="2">
    <location>
        <begin position="336"/>
        <end position="355"/>
    </location>
</feature>
<feature type="transmembrane region" description="Helical" evidence="2">
    <location>
        <begin position="367"/>
        <end position="392"/>
    </location>
</feature>
<comment type="caution">
    <text evidence="3">The sequence shown here is derived from an EMBL/GenBank/DDBJ whole genome shotgun (WGS) entry which is preliminary data.</text>
</comment>
<gene>
    <name evidence="3" type="ORF">BLS_005012</name>
</gene>
<organism evidence="3 4">
    <name type="scientific">Venturia inaequalis</name>
    <name type="common">Apple scab fungus</name>
    <dbReference type="NCBI Taxonomy" id="5025"/>
    <lineage>
        <taxon>Eukaryota</taxon>
        <taxon>Fungi</taxon>
        <taxon>Dikarya</taxon>
        <taxon>Ascomycota</taxon>
        <taxon>Pezizomycotina</taxon>
        <taxon>Dothideomycetes</taxon>
        <taxon>Pleosporomycetidae</taxon>
        <taxon>Venturiales</taxon>
        <taxon>Venturiaceae</taxon>
        <taxon>Venturia</taxon>
    </lineage>
</organism>
<keyword evidence="2" id="KW-1133">Transmembrane helix</keyword>
<dbReference type="PANTHER" id="PTHR35043">
    <property type="entry name" value="TRANSCRIPTION FACTOR DOMAIN-CONTAINING PROTEIN"/>
    <property type="match status" value="1"/>
</dbReference>